<feature type="compositionally biased region" description="Polar residues" evidence="1">
    <location>
        <begin position="81"/>
        <end position="90"/>
    </location>
</feature>
<reference evidence="2" key="3">
    <citation type="submission" date="2025-09" db="UniProtKB">
        <authorList>
            <consortium name="Ensembl"/>
        </authorList>
    </citation>
    <scope>IDENTIFICATION</scope>
</reference>
<dbReference type="InterPro" id="IPR017956">
    <property type="entry name" value="AT_hook_DNA-bd_motif"/>
</dbReference>
<dbReference type="GeneTree" id="ENSGT00770000121795"/>
<evidence type="ECO:0000256" key="1">
    <source>
        <dbReference type="SAM" id="MobiDB-lite"/>
    </source>
</evidence>
<evidence type="ECO:0000313" key="3">
    <source>
        <dbReference type="Proteomes" id="UP000472263"/>
    </source>
</evidence>
<dbReference type="Ensembl" id="ENSMMDT00005004048.1">
    <property type="protein sequence ID" value="ENSMMDP00005003937.1"/>
    <property type="gene ID" value="ENSMMDG00005002189.1"/>
</dbReference>
<feature type="compositionally biased region" description="Basic residues" evidence="1">
    <location>
        <begin position="55"/>
        <end position="65"/>
    </location>
</feature>
<name>A0A667WPH9_9TELE</name>
<organism evidence="2 3">
    <name type="scientific">Myripristis murdjan</name>
    <name type="common">pinecone soldierfish</name>
    <dbReference type="NCBI Taxonomy" id="586833"/>
    <lineage>
        <taxon>Eukaryota</taxon>
        <taxon>Metazoa</taxon>
        <taxon>Chordata</taxon>
        <taxon>Craniata</taxon>
        <taxon>Vertebrata</taxon>
        <taxon>Euteleostomi</taxon>
        <taxon>Actinopterygii</taxon>
        <taxon>Neopterygii</taxon>
        <taxon>Teleostei</taxon>
        <taxon>Neoteleostei</taxon>
        <taxon>Acanthomorphata</taxon>
        <taxon>Holocentriformes</taxon>
        <taxon>Holocentridae</taxon>
        <taxon>Myripristis</taxon>
    </lineage>
</organism>
<evidence type="ECO:0000313" key="2">
    <source>
        <dbReference type="Ensembl" id="ENSMMDP00005003937.1"/>
    </source>
</evidence>
<dbReference type="Proteomes" id="UP000472263">
    <property type="component" value="Chromosome 11"/>
</dbReference>
<feature type="compositionally biased region" description="Basic residues" evidence="1">
    <location>
        <begin position="150"/>
        <end position="161"/>
    </location>
</feature>
<accession>A0A667WPH9</accession>
<keyword evidence="3" id="KW-1185">Reference proteome</keyword>
<feature type="compositionally biased region" description="Basic residues" evidence="1">
    <location>
        <begin position="211"/>
        <end position="222"/>
    </location>
</feature>
<dbReference type="InParanoid" id="A0A667WPH9"/>
<reference evidence="2" key="2">
    <citation type="submission" date="2025-08" db="UniProtKB">
        <authorList>
            <consortium name="Ensembl"/>
        </authorList>
    </citation>
    <scope>IDENTIFICATION</scope>
</reference>
<dbReference type="GO" id="GO:0003677">
    <property type="term" value="F:DNA binding"/>
    <property type="evidence" value="ECO:0007669"/>
    <property type="project" value="InterPro"/>
</dbReference>
<dbReference type="SMART" id="SM00384">
    <property type="entry name" value="AT_hook"/>
    <property type="match status" value="6"/>
</dbReference>
<protein>
    <recommendedName>
        <fullName evidence="4">High mobility group AT-hook 1a</fullName>
    </recommendedName>
</protein>
<dbReference type="PRINTS" id="PR00929">
    <property type="entry name" value="ATHOOK"/>
</dbReference>
<feature type="compositionally biased region" description="Polar residues" evidence="1">
    <location>
        <begin position="120"/>
        <end position="131"/>
    </location>
</feature>
<feature type="region of interest" description="Disordered" evidence="1">
    <location>
        <begin position="1"/>
        <end position="234"/>
    </location>
</feature>
<dbReference type="AlphaFoldDB" id="A0A667WPH9"/>
<proteinExistence type="predicted"/>
<feature type="compositionally biased region" description="Basic and acidic residues" evidence="1">
    <location>
        <begin position="192"/>
        <end position="204"/>
    </location>
</feature>
<sequence>MSPLSFNMERGKKKSELNQRAGMEEEMVMTEKGQADAGSSEEESGVDMANDSPAKRGRGRPKGSKKLQVWVTDVNLELGSEISNGGSTQPRGRGRPKGSGVKKQASNEDQSPKKRGRPKGSTNKKTLNKSIASEDESGADLSNGGAGPPKKGRGRPKGSGKRKAESEEENDGSSAPPRKRGRPKGSLNKKTQLRDASGESKEDITNGISRLSRRGRGRPRKVAKSDQFMITVMP</sequence>
<evidence type="ECO:0008006" key="4">
    <source>
        <dbReference type="Google" id="ProtNLM"/>
    </source>
</evidence>
<reference evidence="2" key="1">
    <citation type="submission" date="2019-06" db="EMBL/GenBank/DDBJ databases">
        <authorList>
            <consortium name="Wellcome Sanger Institute Data Sharing"/>
        </authorList>
    </citation>
    <scope>NUCLEOTIDE SEQUENCE [LARGE SCALE GENOMIC DNA]</scope>
</reference>